<keyword evidence="1" id="KW-0175">Coiled coil</keyword>
<evidence type="ECO:0000256" key="1">
    <source>
        <dbReference type="SAM" id="Coils"/>
    </source>
</evidence>
<dbReference type="Proteomes" id="UP000494165">
    <property type="component" value="Unassembled WGS sequence"/>
</dbReference>
<name>A0A8S1CD14_9INSE</name>
<feature type="compositionally biased region" description="Polar residues" evidence="2">
    <location>
        <begin position="1339"/>
        <end position="1353"/>
    </location>
</feature>
<feature type="compositionally biased region" description="Basic and acidic residues" evidence="2">
    <location>
        <begin position="942"/>
        <end position="960"/>
    </location>
</feature>
<evidence type="ECO:0008006" key="5">
    <source>
        <dbReference type="Google" id="ProtNLM"/>
    </source>
</evidence>
<dbReference type="PANTHER" id="PTHR45615:SF36">
    <property type="entry name" value="MYOSIN HEAVY CHAIN-LIKE, ISOFORM B-RELATED"/>
    <property type="match status" value="1"/>
</dbReference>
<dbReference type="GO" id="GO:0016460">
    <property type="term" value="C:myosin II complex"/>
    <property type="evidence" value="ECO:0007669"/>
    <property type="project" value="TreeGrafter"/>
</dbReference>
<feature type="region of interest" description="Disordered" evidence="2">
    <location>
        <begin position="597"/>
        <end position="756"/>
    </location>
</feature>
<feature type="region of interest" description="Disordered" evidence="2">
    <location>
        <begin position="1972"/>
        <end position="2015"/>
    </location>
</feature>
<reference evidence="3 4" key="1">
    <citation type="submission" date="2020-04" db="EMBL/GenBank/DDBJ databases">
        <authorList>
            <person name="Alioto T."/>
            <person name="Alioto T."/>
            <person name="Gomez Garrido J."/>
        </authorList>
    </citation>
    <scope>NUCLEOTIDE SEQUENCE [LARGE SCALE GENOMIC DNA]</scope>
</reference>
<feature type="region of interest" description="Disordered" evidence="2">
    <location>
        <begin position="1698"/>
        <end position="1729"/>
    </location>
</feature>
<dbReference type="Gene3D" id="1.20.5.340">
    <property type="match status" value="1"/>
</dbReference>
<dbReference type="Gene3D" id="1.20.5.4820">
    <property type="match status" value="1"/>
</dbReference>
<dbReference type="GO" id="GO:0005737">
    <property type="term" value="C:cytoplasm"/>
    <property type="evidence" value="ECO:0007669"/>
    <property type="project" value="TreeGrafter"/>
</dbReference>
<feature type="compositionally biased region" description="Basic and acidic residues" evidence="2">
    <location>
        <begin position="990"/>
        <end position="1011"/>
    </location>
</feature>
<organism evidence="3 4">
    <name type="scientific">Cloeon dipterum</name>
    <dbReference type="NCBI Taxonomy" id="197152"/>
    <lineage>
        <taxon>Eukaryota</taxon>
        <taxon>Metazoa</taxon>
        <taxon>Ecdysozoa</taxon>
        <taxon>Arthropoda</taxon>
        <taxon>Hexapoda</taxon>
        <taxon>Insecta</taxon>
        <taxon>Pterygota</taxon>
        <taxon>Palaeoptera</taxon>
        <taxon>Ephemeroptera</taxon>
        <taxon>Pisciforma</taxon>
        <taxon>Baetidae</taxon>
        <taxon>Cloeon</taxon>
    </lineage>
</organism>
<dbReference type="GO" id="GO:0031032">
    <property type="term" value="P:actomyosin structure organization"/>
    <property type="evidence" value="ECO:0007669"/>
    <property type="project" value="TreeGrafter"/>
</dbReference>
<evidence type="ECO:0000313" key="3">
    <source>
        <dbReference type="EMBL" id="CAB3369626.1"/>
    </source>
</evidence>
<feature type="compositionally biased region" description="Polar residues" evidence="2">
    <location>
        <begin position="643"/>
        <end position="655"/>
    </location>
</feature>
<dbReference type="PANTHER" id="PTHR45615">
    <property type="entry name" value="MYOSIN HEAVY CHAIN, NON-MUSCLE"/>
    <property type="match status" value="1"/>
</dbReference>
<proteinExistence type="predicted"/>
<feature type="compositionally biased region" description="Polar residues" evidence="2">
    <location>
        <begin position="671"/>
        <end position="681"/>
    </location>
</feature>
<feature type="compositionally biased region" description="Basic and acidic residues" evidence="2">
    <location>
        <begin position="1215"/>
        <end position="1276"/>
    </location>
</feature>
<protein>
    <recommendedName>
        <fullName evidence="5">Myosin motor domain-containing protein</fullName>
    </recommendedName>
</protein>
<evidence type="ECO:0000256" key="2">
    <source>
        <dbReference type="SAM" id="MobiDB-lite"/>
    </source>
</evidence>
<feature type="region of interest" description="Disordered" evidence="2">
    <location>
        <begin position="1335"/>
        <end position="1478"/>
    </location>
</feature>
<feature type="compositionally biased region" description="Polar residues" evidence="2">
    <location>
        <begin position="597"/>
        <end position="612"/>
    </location>
</feature>
<dbReference type="OrthoDB" id="2914378at2759"/>
<keyword evidence="4" id="KW-1185">Reference proteome</keyword>
<feature type="compositionally biased region" description="Basic and acidic residues" evidence="2">
    <location>
        <begin position="1434"/>
        <end position="1444"/>
    </location>
</feature>
<dbReference type="GO" id="GO:0051015">
    <property type="term" value="F:actin filament binding"/>
    <property type="evidence" value="ECO:0007669"/>
    <property type="project" value="TreeGrafter"/>
</dbReference>
<dbReference type="PROSITE" id="PS50096">
    <property type="entry name" value="IQ"/>
    <property type="match status" value="1"/>
</dbReference>
<sequence length="2389" mass="260138">MSRPRQPADEAAPLLAAVLLFYLGCLLMFRRLSALLGPARGTAAPEEDDSDVRKLQRTGQIILDNKELIREVFAVESTRVGGADEGQRVSCKISEIVEARYEKERRRSQRPAAADDCNDAESNKSVPAATPPLPPKRLLEDGGAIRKSVLVVDQVTKADDADTSGGAVVVVADARSKPGEPAARVSHGKKRQAPAPPKPPPAEPIKSNGAAAVALHKPPEQLPKLEVEPARTTEAERQKSHAAPSEIISEVDKVKGTGESILIEKAEPAVAVEPPRGVAVGATQVEDQTEKLLKISSEIKLAIAEFRGKAEGSCQQWANKGIAEADRRGQGQGCIPPGAAAAPLDKCVSSGQVGEKATAQDKPVVRVESASTKEGQAASPAVVKAAKQVDNKDVTVLTNNQLNKEIVGVKAEIVSREVIAAENPATVPTAEKKTEVVPVEVSSTCKSPSTGDAESVECPLLHAALTLTPSETQTAVDSNDSAPVEVRAVQSEYAITTEPLKTPTDEAKLSPEVTKSAVKVAKPAIQKVNLPVDRAKELQEKERLLAKTISLSPKKERALVENAKLLLEAEKSLVKNTFEANKSVPDPLIQQNAANVVQKQDNSLPESQTSATVEKFSHHEAQKPTTEEKLVDPEKPTPDTGECQASTEKSSNETVASADIAKPSQEAVENLTDTKIEQGSITVAAEKSNSEGKQEIAETEINAGEAVNCGKAASEPNTGPLNEAPTQNLESQPAEGDNPTEEKPKPIESAQVQVQEAKEEVEVEVTLQNAASDINNAIVVQLAPTESDIKVDSGCAVAAVKLEEKAAESIISASVEIKSGAASERIETVAEEPSTEAQVEVVQAPKLEAPAAEAVKSEDLIPNNITVDTVTDIKNISEVLSTEEELERPKHIEETASTVEVKEDQIAEIVVQDSKVEGYPEEAVIEVTENRQSEIDCVQPKGEPEETKSEALPKEEKGPHSTDAPNIDETLGAPKEGEKPIESQISKPIEALKVEDSDRVDAAHCNGEPKGDQVPSAADEGDEEDHLMKKIESFLVTENNEDDDVNMSEAAVKLDTRNCIKVKRVSSMKRSEKISKVALKKEADGQQETDTCESQGDGGKNADASCGIQSGKVNSNADKKIKTDDATKLAAGAGKQPTQPAPKIGFGVLRPARPKSGGFFTSDPQQRPKSDELSEVFNKIVLRKAEERRKSEQGALKSKSESKVSRTGSRKTKEKKPEANGVKEKSPSKTRETSPLKNGQESKRGDEKSKLKSRESSPLKESKAKTVEIPKTEPVADSRPNSEIAEEKSNASQVQAEKTSKESGGAVATGDQLPPTVANSAVADAVRPDLCAAKKEVDTSTACEAQKTNSSPINIKAGTETAAASGTKRDVSSSEATCVARKDAPLTLANKEVGKSAEKPSEVCRLVRRSSKSPAKNVSKGSSVEPKTAANEANRTESIDESTVRGKLVLGQKLDKDAQSSSSSQKEAENAKKPESVCDRVAERLESIQAAKEHPEESGNPVNIEPETTPSAVDGQPATKTELVDAAAAKMTVDGADGGGIGLVVANTGRKVGDTRYLTEMQVFFRSGVLGQLEAQRDEKLQDHVTRLQARCKGYLARRRFEKRKVQEVAVRCVQRNVRRFLKVRDWPWWRLLVRVAPLLNVHRAEEELRKQTEELEGLKMRLDKSEAEKLRLKQHNERLEARMNELSVALAEEQSASHLASERLENESAERSRLQHELQNAQEKQSSLREASQRLEMEILMCRATDDSSHTSGDDDDAGYEHLKQRLDRAVKEAAALRRQLQQQQEANEDQLMALRKATEKRVADALEEVEEQRQVVAQMKRKAQRVTGEHNDTRLMLEEQSARNAILEKRQKKFDSEMHQLQESLRLEKSGKEKALRERDLMAAEKTAAEQNLAACRLELEMRDEKVASLGRELEELAFGGVAEEEVATLRKAKHTLERRVKEQEEELDELAGQVGLLEAAKVRLEMSLEQQRKESKREYSQRDDELEEIRGNAQKKVRALESQLETEHEERTRLLREKHDLERRLAEAAEVARGRAPEDEQTIQRLRRELRHAKALLRDAHGLLERQRDETGGRGQLRALRHQLEDAEAARAVAMKARQTAEAEARELQAVLEEERRGRAVAEDRAAAAVRARTEVAGQLEENEEELAEVMKKYKAAVAQISVEQAATTELAVTAAALEAERNSLREQVAEMSARLEAAEGDTTTGLTARRLETKIRELESRLELEATTRARAETQSGRFREQADKMAVEAEAARLREATANDAARRSARLLREAREREASVAAKEAEAIRKRKEIELRVETVEAEAAQARADLRLALLRIEDLQAAMAGDSEDLGSESSGSIESLLDSVGESHEFLDFACRSPEGQSDPGDGVGHLTDSKDESHA</sequence>
<dbReference type="InterPro" id="IPR027417">
    <property type="entry name" value="P-loop_NTPase"/>
</dbReference>
<feature type="region of interest" description="Disordered" evidence="2">
    <location>
        <begin position="1490"/>
        <end position="1516"/>
    </location>
</feature>
<feature type="compositionally biased region" description="Polar residues" evidence="2">
    <location>
        <begin position="715"/>
        <end position="731"/>
    </location>
</feature>
<feature type="coiled-coil region" evidence="1">
    <location>
        <begin position="2289"/>
        <end position="2330"/>
    </location>
</feature>
<feature type="compositionally biased region" description="Basic and acidic residues" evidence="2">
    <location>
        <begin position="1183"/>
        <end position="1204"/>
    </location>
</feature>
<feature type="compositionally biased region" description="Basic and acidic residues" evidence="2">
    <location>
        <begin position="1392"/>
        <end position="1402"/>
    </location>
</feature>
<feature type="region of interest" description="Disordered" evidence="2">
    <location>
        <begin position="174"/>
        <end position="248"/>
    </location>
</feature>
<feature type="region of interest" description="Disordered" evidence="2">
    <location>
        <begin position="353"/>
        <end position="378"/>
    </location>
</feature>
<feature type="compositionally biased region" description="Basic and acidic residues" evidence="2">
    <location>
        <begin position="217"/>
        <end position="239"/>
    </location>
</feature>
<comment type="caution">
    <text evidence="3">The sequence shown here is derived from an EMBL/GenBank/DDBJ whole genome shotgun (WGS) entry which is preliminary data.</text>
</comment>
<feature type="compositionally biased region" description="Basic and acidic residues" evidence="2">
    <location>
        <begin position="1466"/>
        <end position="1478"/>
    </location>
</feature>
<feature type="region of interest" description="Disordered" evidence="2">
    <location>
        <begin position="926"/>
        <end position="1024"/>
    </location>
</feature>
<feature type="compositionally biased region" description="Basic and acidic residues" evidence="2">
    <location>
        <begin position="1117"/>
        <end position="1127"/>
    </location>
</feature>
<feature type="compositionally biased region" description="Basic and acidic residues" evidence="2">
    <location>
        <begin position="1701"/>
        <end position="1717"/>
    </location>
</feature>
<feature type="region of interest" description="Disordered" evidence="2">
    <location>
        <begin position="102"/>
        <end position="140"/>
    </location>
</feature>
<gene>
    <name evidence="3" type="ORF">CLODIP_2_CD02595</name>
</gene>
<dbReference type="SUPFAM" id="SSF52540">
    <property type="entry name" value="P-loop containing nucleoside triphosphate hydrolases"/>
    <property type="match status" value="1"/>
</dbReference>
<feature type="compositionally biased region" description="Basic and acidic residues" evidence="2">
    <location>
        <begin position="615"/>
        <end position="637"/>
    </location>
</feature>
<feature type="compositionally biased region" description="Polar residues" evidence="2">
    <location>
        <begin position="1107"/>
        <end position="1116"/>
    </location>
</feature>
<feature type="compositionally biased region" description="Basic and acidic residues" evidence="2">
    <location>
        <begin position="1071"/>
        <end position="1084"/>
    </location>
</feature>
<feature type="region of interest" description="Disordered" evidence="2">
    <location>
        <begin position="1071"/>
        <end position="1314"/>
    </location>
</feature>
<feature type="compositionally biased region" description="Polar residues" evidence="2">
    <location>
        <begin position="1412"/>
        <end position="1422"/>
    </location>
</feature>
<evidence type="ECO:0000313" key="4">
    <source>
        <dbReference type="Proteomes" id="UP000494165"/>
    </source>
</evidence>
<feature type="compositionally biased region" description="Basic and acidic residues" evidence="2">
    <location>
        <begin position="1972"/>
        <end position="1986"/>
    </location>
</feature>
<feature type="region of interest" description="Disordered" evidence="2">
    <location>
        <begin position="2360"/>
        <end position="2389"/>
    </location>
</feature>
<dbReference type="EMBL" id="CADEPI010000046">
    <property type="protein sequence ID" value="CAB3369626.1"/>
    <property type="molecule type" value="Genomic_DNA"/>
</dbReference>
<dbReference type="GO" id="GO:0032982">
    <property type="term" value="C:myosin filament"/>
    <property type="evidence" value="ECO:0007669"/>
    <property type="project" value="TreeGrafter"/>
</dbReference>
<feature type="compositionally biased region" description="Polar residues" evidence="2">
    <location>
        <begin position="1718"/>
        <end position="1729"/>
    </location>
</feature>
<feature type="compositionally biased region" description="Pro residues" evidence="2">
    <location>
        <begin position="194"/>
        <end position="203"/>
    </location>
</feature>
<accession>A0A8S1CD14</accession>